<accession>A0A139AXJ1</accession>
<evidence type="ECO:0000313" key="1">
    <source>
        <dbReference type="EMBL" id="KXS21429.1"/>
    </source>
</evidence>
<dbReference type="NCBIfam" id="TIGR01488">
    <property type="entry name" value="HAD-SF-IB"/>
    <property type="match status" value="1"/>
</dbReference>
<dbReference type="AlphaFoldDB" id="A0A139AXJ1"/>
<proteinExistence type="predicted"/>
<dbReference type="SUPFAM" id="SSF56784">
    <property type="entry name" value="HAD-like"/>
    <property type="match status" value="1"/>
</dbReference>
<dbReference type="InterPro" id="IPR023214">
    <property type="entry name" value="HAD_sf"/>
</dbReference>
<dbReference type="InterPro" id="IPR036412">
    <property type="entry name" value="HAD-like_sf"/>
</dbReference>
<dbReference type="Pfam" id="PF12710">
    <property type="entry name" value="HAD"/>
    <property type="match status" value="1"/>
</dbReference>
<organism evidence="1 2">
    <name type="scientific">Gonapodya prolifera (strain JEL478)</name>
    <name type="common">Monoblepharis prolifera</name>
    <dbReference type="NCBI Taxonomy" id="1344416"/>
    <lineage>
        <taxon>Eukaryota</taxon>
        <taxon>Fungi</taxon>
        <taxon>Fungi incertae sedis</taxon>
        <taxon>Chytridiomycota</taxon>
        <taxon>Chytridiomycota incertae sedis</taxon>
        <taxon>Monoblepharidomycetes</taxon>
        <taxon>Monoblepharidales</taxon>
        <taxon>Gonapodyaceae</taxon>
        <taxon>Gonapodya</taxon>
    </lineage>
</organism>
<name>A0A139AXJ1_GONPJ</name>
<sequence>MSEKHLEVFLDFDGTICLTDTIDHLHNLAIGDMEGKRLEEIYVAVTRGEILFREGYDRIVEALNMTWDEAMHILEETCLLDSGMPEFISWCKENGFGVTVVSGGFTKLIDHILRRNLSSDLVDYMRIEACAIEVIPSGTSDTGDSRRAKWTITHRDSSPIGYDKSKTIGEVVATVKEQKGKDVLVAFAGDGLNDVNPSQISDYVFARRNTRLSRWWESNVGLPLNTVGETEREAEGNKKWWVFDNFSEIKKTLAAEIETR</sequence>
<dbReference type="PANTHER" id="PTHR28181">
    <property type="entry name" value="UPF0655 PROTEIN YCR015C"/>
    <property type="match status" value="1"/>
</dbReference>
<dbReference type="Proteomes" id="UP000070544">
    <property type="component" value="Unassembled WGS sequence"/>
</dbReference>
<keyword evidence="2" id="KW-1185">Reference proteome</keyword>
<dbReference type="Gene3D" id="3.90.1470.20">
    <property type="match status" value="1"/>
</dbReference>
<protein>
    <recommendedName>
        <fullName evidence="3">HAD-like protein</fullName>
    </recommendedName>
</protein>
<evidence type="ECO:0008006" key="3">
    <source>
        <dbReference type="Google" id="ProtNLM"/>
    </source>
</evidence>
<dbReference type="Gene3D" id="3.40.50.1000">
    <property type="entry name" value="HAD superfamily/HAD-like"/>
    <property type="match status" value="1"/>
</dbReference>
<dbReference type="PANTHER" id="PTHR28181:SF2">
    <property type="entry name" value="PHOSPHORIC MONOESTER HYDROLASE"/>
    <property type="match status" value="1"/>
</dbReference>
<gene>
    <name evidence="1" type="ORF">M427DRAFT_151459</name>
</gene>
<dbReference type="EMBL" id="KQ965733">
    <property type="protein sequence ID" value="KXS21429.1"/>
    <property type="molecule type" value="Genomic_DNA"/>
</dbReference>
<dbReference type="OrthoDB" id="2342176at2759"/>
<evidence type="ECO:0000313" key="2">
    <source>
        <dbReference type="Proteomes" id="UP000070544"/>
    </source>
</evidence>
<dbReference type="InterPro" id="IPR050849">
    <property type="entry name" value="HAD-like_hydrolase_phosphatase"/>
</dbReference>
<reference evidence="1 2" key="1">
    <citation type="journal article" date="2015" name="Genome Biol. Evol.">
        <title>Phylogenomic analyses indicate that early fungi evolved digesting cell walls of algal ancestors of land plants.</title>
        <authorList>
            <person name="Chang Y."/>
            <person name="Wang S."/>
            <person name="Sekimoto S."/>
            <person name="Aerts A.L."/>
            <person name="Choi C."/>
            <person name="Clum A."/>
            <person name="LaButti K.M."/>
            <person name="Lindquist E.A."/>
            <person name="Yee Ngan C."/>
            <person name="Ohm R.A."/>
            <person name="Salamov A.A."/>
            <person name="Grigoriev I.V."/>
            <person name="Spatafora J.W."/>
            <person name="Berbee M.L."/>
        </authorList>
    </citation>
    <scope>NUCLEOTIDE SEQUENCE [LARGE SCALE GENOMIC DNA]</scope>
    <source>
        <strain evidence="1 2">JEL478</strain>
    </source>
</reference>